<dbReference type="PRINTS" id="PR00743">
    <property type="entry name" value="GLHYDRLASE36"/>
</dbReference>
<dbReference type="InterPro" id="IPR031704">
    <property type="entry name" value="Glyco_hydro_36_N"/>
</dbReference>
<evidence type="ECO:0000256" key="5">
    <source>
        <dbReference type="PIRNR" id="PIRNR005536"/>
    </source>
</evidence>
<dbReference type="SUPFAM" id="SSF51445">
    <property type="entry name" value="(Trans)glycosidases"/>
    <property type="match status" value="1"/>
</dbReference>
<dbReference type="PIRSF" id="PIRSF005536">
    <property type="entry name" value="Agal"/>
    <property type="match status" value="1"/>
</dbReference>
<reference evidence="9 10" key="1">
    <citation type="submission" date="2019-06" db="EMBL/GenBank/DDBJ databases">
        <title>Whole genome sequence for Rhodospirillaceae sp. R148.</title>
        <authorList>
            <person name="Wang G."/>
        </authorList>
    </citation>
    <scope>NUCLEOTIDE SEQUENCE [LARGE SCALE GENOMIC DNA]</scope>
    <source>
        <strain evidence="9 10">R148</strain>
    </source>
</reference>
<evidence type="ECO:0000256" key="3">
    <source>
        <dbReference type="ARBA" id="ARBA00022801"/>
    </source>
</evidence>
<keyword evidence="10" id="KW-1185">Reference proteome</keyword>
<comment type="similarity">
    <text evidence="5">Belongs to the glycosyl hydrolase.</text>
</comment>
<dbReference type="FunFam" id="3.20.20.70:FF:000118">
    <property type="entry name" value="Alpha-galactosidase"/>
    <property type="match status" value="1"/>
</dbReference>
<dbReference type="Pfam" id="PF16875">
    <property type="entry name" value="Glyco_hydro_36N"/>
    <property type="match status" value="1"/>
</dbReference>
<comment type="catalytic activity">
    <reaction evidence="1 5">
        <text>Hydrolysis of terminal, non-reducing alpha-D-galactose residues in alpha-D-galactosides, including galactose oligosaccharides, galactomannans and galactolipids.</text>
        <dbReference type="EC" id="3.2.1.22"/>
    </reaction>
</comment>
<dbReference type="InterPro" id="IPR002252">
    <property type="entry name" value="Glyco_hydro_36"/>
</dbReference>
<evidence type="ECO:0000313" key="9">
    <source>
        <dbReference type="EMBL" id="TQV80882.1"/>
    </source>
</evidence>
<evidence type="ECO:0000313" key="10">
    <source>
        <dbReference type="Proteomes" id="UP000315252"/>
    </source>
</evidence>
<feature type="binding site" evidence="7">
    <location>
        <position position="493"/>
    </location>
    <ligand>
        <name>substrate</name>
    </ligand>
</feature>
<evidence type="ECO:0000256" key="1">
    <source>
        <dbReference type="ARBA" id="ARBA00001255"/>
    </source>
</evidence>
<gene>
    <name evidence="9" type="ORF">FKG95_12095</name>
</gene>
<feature type="binding site" evidence="7">
    <location>
        <begin position="449"/>
        <end position="453"/>
    </location>
    <ligand>
        <name>substrate</name>
    </ligand>
</feature>
<dbReference type="InterPro" id="IPR017853">
    <property type="entry name" value="GH"/>
</dbReference>
<evidence type="ECO:0000256" key="7">
    <source>
        <dbReference type="PIRSR" id="PIRSR005536-2"/>
    </source>
</evidence>
<feature type="binding site" evidence="7">
    <location>
        <begin position="339"/>
        <end position="340"/>
    </location>
    <ligand>
        <name>substrate</name>
    </ligand>
</feature>
<protein>
    <recommendedName>
        <fullName evidence="2 5">Alpha-galactosidase</fullName>
        <ecNumber evidence="2 5">3.2.1.22</ecNumber>
    </recommendedName>
</protein>
<dbReference type="PANTHER" id="PTHR43053:SF3">
    <property type="entry name" value="ALPHA-GALACTOSIDASE C-RELATED"/>
    <property type="match status" value="1"/>
</dbReference>
<dbReference type="GO" id="GO:0016052">
    <property type="term" value="P:carbohydrate catabolic process"/>
    <property type="evidence" value="ECO:0007669"/>
    <property type="project" value="InterPro"/>
</dbReference>
<feature type="active site" description="Nucleophile" evidence="6">
    <location>
        <position position="451"/>
    </location>
</feature>
<evidence type="ECO:0000256" key="2">
    <source>
        <dbReference type="ARBA" id="ARBA00012755"/>
    </source>
</evidence>
<dbReference type="EMBL" id="VHSH01000003">
    <property type="protein sequence ID" value="TQV80882.1"/>
    <property type="molecule type" value="Genomic_DNA"/>
</dbReference>
<dbReference type="OrthoDB" id="9758822at2"/>
<dbReference type="Gene3D" id="3.20.20.70">
    <property type="entry name" value="Aldolase class I"/>
    <property type="match status" value="1"/>
</dbReference>
<dbReference type="PROSITE" id="PS00512">
    <property type="entry name" value="ALPHA_GALACTOSIDASE"/>
    <property type="match status" value="1"/>
</dbReference>
<feature type="active site" description="Proton donor" evidence="6">
    <location>
        <position position="515"/>
    </location>
</feature>
<dbReference type="GO" id="GO:0004557">
    <property type="term" value="F:alpha-galactosidase activity"/>
    <property type="evidence" value="ECO:0007669"/>
    <property type="project" value="UniProtKB-UniRule"/>
</dbReference>
<feature type="binding site" evidence="7">
    <location>
        <position position="173"/>
    </location>
    <ligand>
        <name>substrate</name>
    </ligand>
</feature>
<evidence type="ECO:0000256" key="4">
    <source>
        <dbReference type="ARBA" id="ARBA00023295"/>
    </source>
</evidence>
<comment type="caution">
    <text evidence="9">The sequence shown here is derived from an EMBL/GenBank/DDBJ whole genome shotgun (WGS) entry which is preliminary data.</text>
</comment>
<sequence>MKSAHYRLDSSRSTLLLEAPATGSAGTMPRILYWGTPLAIDEQPESLARALTRPALQGGLDDAVPLTLSPSLVNGFPGQPALSGHRKGRNALPGFPDVSVKEDNGSWTILAKDTAAGLTLQIVISLAVDSNVLTMKTRLTNDGTADYDLQWCAAATLPIPSSHEEILSFRGRWCGEFQTARRRAPVGILMRENRRGRTSHDSFPAMILGTEDFNETTGAVIGAHLAWSGNHRVLHERLPDGTRQLQMGELLLPGEVMLGPGQSYQSPDVCFTISDEGLGGLSSNFHRFLRSDLLPPQTRKPRPVTLNTWEAIYFDHAPEKLSHLAKLAAQVGVERFVLDDGWFKDRNDDRTSLGDWVLDEKKYPHGLEPLISEVQDLGMAFGLWVEPEMVNPDSDLFRAHPDWVLHLESLQEPTGRYQHVLNLTRPEAAQYLFDSLDALLKAYPISYLKWDMNRDLSHQADGQSFVTGQQTKALYALIDRLRESHPTVEIESCASGGGRADFGILRRTHRIWASDSNDAHDRQSIQQGFSLFFPPEIMGAHIGPMHCHTTGRRLDLDFRAITAFFGHFGLEADLSQLSEDELSRVTDYIALHKDWRSILHSGRVLRQVLEDGRALVFGVLAQDLTKAMVSYAVMEQTRDALAAPLRLPGLDPDRFYRVCAFNQPSNPGRRMKNMPDALFDGSLILSGRAIAGSGIQIPVLDPDTALLLQITESGMA</sequence>
<feature type="binding site" evidence="7">
    <location>
        <position position="416"/>
    </location>
    <ligand>
        <name>substrate</name>
    </ligand>
</feature>
<dbReference type="InterPro" id="IPR050985">
    <property type="entry name" value="Alpha-glycosidase_related"/>
</dbReference>
<proteinExistence type="inferred from homology"/>
<feature type="domain" description="Glycosyl hydrolase family 36 N-terminal" evidence="8">
    <location>
        <begin position="28"/>
        <end position="257"/>
    </location>
</feature>
<dbReference type="InterPro" id="IPR013785">
    <property type="entry name" value="Aldolase_TIM"/>
</dbReference>
<keyword evidence="4 5" id="KW-0326">Glycosidase</keyword>
<evidence type="ECO:0000256" key="6">
    <source>
        <dbReference type="PIRSR" id="PIRSR005536-1"/>
    </source>
</evidence>
<dbReference type="PANTHER" id="PTHR43053">
    <property type="entry name" value="GLYCOSIDASE FAMILY 31"/>
    <property type="match status" value="1"/>
</dbReference>
<dbReference type="InterPro" id="IPR000111">
    <property type="entry name" value="Glyco_hydro_27/36_CS"/>
</dbReference>
<dbReference type="Pfam" id="PF02065">
    <property type="entry name" value="Melibiase"/>
    <property type="match status" value="1"/>
</dbReference>
<dbReference type="RefSeq" id="WP_142896596.1">
    <property type="nucleotide sequence ID" value="NZ_ML660054.1"/>
</dbReference>
<keyword evidence="3 5" id="KW-0378">Hydrolase</keyword>
<dbReference type="InterPro" id="IPR038417">
    <property type="entry name" value="Alpga-gal_N_sf"/>
</dbReference>
<dbReference type="Proteomes" id="UP000315252">
    <property type="component" value="Unassembled WGS sequence"/>
</dbReference>
<evidence type="ECO:0000259" key="8">
    <source>
        <dbReference type="Pfam" id="PF16875"/>
    </source>
</evidence>
<organism evidence="9 10">
    <name type="scientific">Denitrobaculum tricleocarpae</name>
    <dbReference type="NCBI Taxonomy" id="2591009"/>
    <lineage>
        <taxon>Bacteria</taxon>
        <taxon>Pseudomonadati</taxon>
        <taxon>Pseudomonadota</taxon>
        <taxon>Alphaproteobacteria</taxon>
        <taxon>Rhodospirillales</taxon>
        <taxon>Rhodospirillaceae</taxon>
        <taxon>Denitrobaculum</taxon>
    </lineage>
</organism>
<feature type="binding site" evidence="7">
    <location>
        <position position="515"/>
    </location>
    <ligand>
        <name>substrate</name>
    </ligand>
</feature>
<dbReference type="EC" id="3.2.1.22" evidence="2 5"/>
<accession>A0A545TUJ6</accession>
<dbReference type="Gene3D" id="2.70.98.60">
    <property type="entry name" value="alpha-galactosidase from lactobacil brevis"/>
    <property type="match status" value="1"/>
</dbReference>
<dbReference type="AlphaFoldDB" id="A0A545TUJ6"/>
<name>A0A545TUJ6_9PROT</name>
<dbReference type="CDD" id="cd14791">
    <property type="entry name" value="GH36"/>
    <property type="match status" value="1"/>
</dbReference>